<dbReference type="PATRIC" id="fig|219572.3.peg.1035"/>
<reference evidence="2 3" key="1">
    <citation type="submission" date="2016-05" db="EMBL/GenBank/DDBJ databases">
        <title>Complete genome sequence of Pseudomonas antarctica PAMC 27494.</title>
        <authorList>
            <person name="Lee J."/>
        </authorList>
    </citation>
    <scope>NUCLEOTIDE SEQUENCE [LARGE SCALE GENOMIC DNA]</scope>
    <source>
        <strain evidence="2 3">PAMC 27494</strain>
    </source>
</reference>
<keyword evidence="1" id="KW-0732">Signal</keyword>
<dbReference type="EMBL" id="CP015600">
    <property type="protein sequence ID" value="ANF84458.1"/>
    <property type="molecule type" value="Genomic_DNA"/>
</dbReference>
<dbReference type="Proteomes" id="UP000077829">
    <property type="component" value="Chromosome"/>
</dbReference>
<proteinExistence type="predicted"/>
<dbReference type="STRING" id="219572.A7J50_1017"/>
<evidence type="ECO:0000313" key="3">
    <source>
        <dbReference type="Proteomes" id="UP000077829"/>
    </source>
</evidence>
<feature type="signal peptide" evidence="1">
    <location>
        <begin position="1"/>
        <end position="22"/>
    </location>
</feature>
<sequence precursor="true">MVRPLSTLAATLLIIGAGPVLAASNTDLSVSGIITPASCTPTLSDGGVVDHGKLTARDLNADTPTSLPVAEMSLQVQCEGPTFFTLTTVDSRAGSAALNPAHQGLGMVNDDQKLGNVAFGLFDPVADSVPVQAILSRDGGASWYPSSYLGHTALSSFAPTSGPYAPMALQTLSARLRAFTTIVPTSDLTLLDEVPIDGLAVMQLKYW</sequence>
<evidence type="ECO:0000256" key="1">
    <source>
        <dbReference type="SAM" id="SignalP"/>
    </source>
</evidence>
<feature type="chain" id="PRO_5008005159" description="Protein GltF" evidence="1">
    <location>
        <begin position="23"/>
        <end position="207"/>
    </location>
</feature>
<accession>A0A172YWH0</accession>
<dbReference type="Pfam" id="PF06551">
    <property type="entry name" value="DUF1120"/>
    <property type="match status" value="1"/>
</dbReference>
<protein>
    <recommendedName>
        <fullName evidence="4">Protein GltF</fullName>
    </recommendedName>
</protein>
<name>A0A172YWH0_9PSED</name>
<dbReference type="InterPro" id="IPR010546">
    <property type="entry name" value="DUF1120"/>
</dbReference>
<dbReference type="RefSeq" id="WP_064450820.1">
    <property type="nucleotide sequence ID" value="NZ_CP015600.1"/>
</dbReference>
<gene>
    <name evidence="2" type="ORF">A7J50_1017</name>
</gene>
<evidence type="ECO:0008006" key="4">
    <source>
        <dbReference type="Google" id="ProtNLM"/>
    </source>
</evidence>
<dbReference type="AlphaFoldDB" id="A0A172YWH0"/>
<dbReference type="KEGG" id="panr:A7J50_1017"/>
<organism evidence="2 3">
    <name type="scientific">Pseudomonas antarctica</name>
    <dbReference type="NCBI Taxonomy" id="219572"/>
    <lineage>
        <taxon>Bacteria</taxon>
        <taxon>Pseudomonadati</taxon>
        <taxon>Pseudomonadota</taxon>
        <taxon>Gammaproteobacteria</taxon>
        <taxon>Pseudomonadales</taxon>
        <taxon>Pseudomonadaceae</taxon>
        <taxon>Pseudomonas</taxon>
    </lineage>
</organism>
<evidence type="ECO:0000313" key="2">
    <source>
        <dbReference type="EMBL" id="ANF84458.1"/>
    </source>
</evidence>